<reference evidence="1 2" key="1">
    <citation type="submission" date="2018-12" db="EMBL/GenBank/DDBJ databases">
        <title>The whole draft genome of Streptomyce luteoverticillatus CGMCC 15060.</title>
        <authorList>
            <person name="Feng Z."/>
            <person name="Chen G."/>
            <person name="Zhang J."/>
            <person name="Zhu H."/>
            <person name="Yu X."/>
            <person name="Zhang W."/>
            <person name="Zhang X."/>
        </authorList>
    </citation>
    <scope>NUCLEOTIDE SEQUENCE [LARGE SCALE GENOMIC DNA]</scope>
    <source>
        <strain evidence="1 2">CGMCC 15060</strain>
    </source>
</reference>
<dbReference type="InterPro" id="IPR007061">
    <property type="entry name" value="MST-like"/>
</dbReference>
<dbReference type="EMBL" id="CP034587">
    <property type="protein sequence ID" value="AZQ72807.1"/>
    <property type="molecule type" value="Genomic_DNA"/>
</dbReference>
<proteinExistence type="predicted"/>
<name>A0A3S9PKH0_STRLT</name>
<dbReference type="Gene3D" id="1.20.120.450">
    <property type="entry name" value="dinb family like domain"/>
    <property type="match status" value="1"/>
</dbReference>
<dbReference type="SUPFAM" id="SSF109854">
    <property type="entry name" value="DinB/YfiT-like putative metalloenzymes"/>
    <property type="match status" value="1"/>
</dbReference>
<evidence type="ECO:0000313" key="2">
    <source>
        <dbReference type="Proteomes" id="UP000267900"/>
    </source>
</evidence>
<gene>
    <name evidence="1" type="ORF">EKH77_17665</name>
</gene>
<dbReference type="Proteomes" id="UP000267900">
    <property type="component" value="Chromosome"/>
</dbReference>
<accession>A0A3S9PKH0</accession>
<keyword evidence="2" id="KW-1185">Reference proteome</keyword>
<evidence type="ECO:0000313" key="1">
    <source>
        <dbReference type="EMBL" id="AZQ72807.1"/>
    </source>
</evidence>
<dbReference type="RefSeq" id="WP_126915323.1">
    <property type="nucleotide sequence ID" value="NZ_CP034587.1"/>
</dbReference>
<dbReference type="AlphaFoldDB" id="A0A3S9PKH0"/>
<protein>
    <submittedName>
        <fullName evidence="1">DinB family protein</fullName>
    </submittedName>
</protein>
<organism evidence="1 2">
    <name type="scientific">Streptomyces luteoverticillatus</name>
    <name type="common">Streptoverticillium luteoverticillatus</name>
    <dbReference type="NCBI Taxonomy" id="66425"/>
    <lineage>
        <taxon>Bacteria</taxon>
        <taxon>Bacillati</taxon>
        <taxon>Actinomycetota</taxon>
        <taxon>Actinomycetes</taxon>
        <taxon>Kitasatosporales</taxon>
        <taxon>Streptomycetaceae</taxon>
        <taxon>Streptomyces</taxon>
    </lineage>
</organism>
<dbReference type="InterPro" id="IPR034660">
    <property type="entry name" value="DinB/YfiT-like"/>
</dbReference>
<dbReference type="Pfam" id="PF04978">
    <property type="entry name" value="MST"/>
    <property type="match status" value="1"/>
</dbReference>
<dbReference type="OrthoDB" id="4548523at2"/>
<sequence length="181" mass="20236">MPIHVVEKDVTDERGTLLAFLAAQRGGVRRALLGLTAEQAASVPSASEMSLHGLLKHVIQAETGWIEWAKGNAPKSFEETTERWQQGWRPTEEETVEALLARWDEAAAATERFIRSVDLESTFELPPAPWFPKESSLSMRWLLLHLIEEIARHAGHADIIRETIDGKTAFELVAQEEGEDA</sequence>